<evidence type="ECO:0000256" key="3">
    <source>
        <dbReference type="ARBA" id="ARBA00022741"/>
    </source>
</evidence>
<feature type="domain" description="N-acetyltransferase" evidence="6">
    <location>
        <begin position="343"/>
        <end position="523"/>
    </location>
</feature>
<dbReference type="Pfam" id="PF05127">
    <property type="entry name" value="NAT10_TcmA_helicase"/>
    <property type="match status" value="1"/>
</dbReference>
<evidence type="ECO:0000256" key="2">
    <source>
        <dbReference type="ARBA" id="ARBA00022694"/>
    </source>
</evidence>
<dbReference type="PANTHER" id="PTHR10925:SF5">
    <property type="entry name" value="RNA CYTIDINE ACETYLTRANSFERASE"/>
    <property type="match status" value="1"/>
</dbReference>
<keyword evidence="4" id="KW-0067">ATP-binding</keyword>
<proteinExistence type="predicted"/>
<comment type="caution">
    <text evidence="7">The sequence shown here is derived from an EMBL/GenBank/DDBJ whole genome shotgun (WGS) entry which is preliminary data.</text>
</comment>
<evidence type="ECO:0000256" key="5">
    <source>
        <dbReference type="ARBA" id="ARBA00023315"/>
    </source>
</evidence>
<dbReference type="Pfam" id="PF08351">
    <property type="entry name" value="TmcA_N"/>
    <property type="match status" value="1"/>
</dbReference>
<dbReference type="Proteomes" id="UP001169492">
    <property type="component" value="Unassembled WGS sequence"/>
</dbReference>
<evidence type="ECO:0000256" key="4">
    <source>
        <dbReference type="ARBA" id="ARBA00022840"/>
    </source>
</evidence>
<dbReference type="Gene3D" id="3.40.50.11040">
    <property type="match status" value="1"/>
</dbReference>
<keyword evidence="1" id="KW-0808">Transferase</keyword>
<dbReference type="EMBL" id="JAGGJB010000002">
    <property type="protein sequence ID" value="MDN7123778.1"/>
    <property type="molecule type" value="Genomic_DNA"/>
</dbReference>
<dbReference type="Gene3D" id="3.40.50.300">
    <property type="entry name" value="P-loop containing nucleotide triphosphate hydrolases"/>
    <property type="match status" value="1"/>
</dbReference>
<evidence type="ECO:0000256" key="1">
    <source>
        <dbReference type="ARBA" id="ARBA00022679"/>
    </source>
</evidence>
<reference evidence="7 8" key="1">
    <citation type="submission" date="2021-03" db="EMBL/GenBank/DDBJ databases">
        <title>Pseudidiomarina terrestris, a new bacterium isolated from saline soil.</title>
        <authorList>
            <person name="Galisteo C."/>
            <person name="De La Haba R."/>
            <person name="Sanchez-Porro C."/>
            <person name="Ventosa A."/>
        </authorList>
    </citation>
    <scope>NUCLEOTIDE SEQUENCE [LARGE SCALE GENOMIC DNA]</scope>
    <source>
        <strain evidence="7 8">1APP75-32.1</strain>
    </source>
</reference>
<dbReference type="InterPro" id="IPR027417">
    <property type="entry name" value="P-loop_NTPase"/>
</dbReference>
<dbReference type="AlphaFoldDB" id="A0AAW7QV52"/>
<accession>A0AAW7QV52</accession>
<dbReference type="GO" id="GO:1990883">
    <property type="term" value="F:18S rRNA cytidine N-acetyltransferase activity"/>
    <property type="evidence" value="ECO:0007669"/>
    <property type="project" value="TreeGrafter"/>
</dbReference>
<name>A0AAW7QV52_9GAMM</name>
<dbReference type="GO" id="GO:1904812">
    <property type="term" value="P:rRNA acetylation involved in maturation of SSU-rRNA"/>
    <property type="evidence" value="ECO:0007669"/>
    <property type="project" value="TreeGrafter"/>
</dbReference>
<sequence length="641" mass="71107">MSLQASLALVRHHLKTARQRAVFIFSPDHDHERAQLRDKLLELTPNALHFSDTTADTKAIHRYRDVLGQTYDAVLLDYQQLIHADALAAVTGTIRGGGILWVILPAGSSAFKQRLLQSAEEIGLVRHVGHWQHLPDHLAAVSQTHLPASAAPDLPSASQAQVISQMTKYKLATHLLLADRGRGKSTTLGLAIKAAGYSSAKPILVTAPQPQAAATLLKHAAGGARFRAWDRLLKDSSEFGAELVIDEAAAIPLHILKQLQQHFRVWAIATTVDGYEGCGKGFALRFLTWLKQSCECQQHQLTEPLRWSTADAVEAWLNQVLMLKLAPLKKPQATSGQVRWHYVHASELSNALLQQVMTLLLEAHYQSSPNDLRLLLDDPAQHLGLLLEDELVIGVCWVAQEGPIELELQQPVLRGERRLKGQLLPQAVGFYRQQPDCLAWRWLRIVRIATHPELRRQGIGRRMLTALYQHAQTQNIDALGTSFGITPAVEAFWQTSGLVEIRRGQKKNMASGAVSAIWAQGLTTASCSLIKALQQLQEAELCWQRGQTVPLNLNIDTTVVPILRGFAQGYLPLSNARFAWWYILRQQAAHSVLAAQPRALFDPAIDNAALTQINHANSRAEFENQLREIVGQYLHYGPTKG</sequence>
<dbReference type="InterPro" id="IPR016181">
    <property type="entry name" value="Acyl_CoA_acyltransferase"/>
</dbReference>
<dbReference type="Pfam" id="PF13718">
    <property type="entry name" value="GNAT_acetyltr_2"/>
    <property type="match status" value="1"/>
</dbReference>
<protein>
    <submittedName>
        <fullName evidence="7">tRNA(Met) cytidine acetyltransferase</fullName>
    </submittedName>
</protein>
<keyword evidence="2" id="KW-0819">tRNA processing</keyword>
<evidence type="ECO:0000313" key="7">
    <source>
        <dbReference type="EMBL" id="MDN7123778.1"/>
    </source>
</evidence>
<gene>
    <name evidence="7" type="ORF">J6I90_02695</name>
</gene>
<dbReference type="InterPro" id="IPR013562">
    <property type="entry name" value="TmcA/NAT10_N"/>
</dbReference>
<keyword evidence="3" id="KW-0547">Nucleotide-binding</keyword>
<evidence type="ECO:0000313" key="8">
    <source>
        <dbReference type="Proteomes" id="UP001169492"/>
    </source>
</evidence>
<dbReference type="SUPFAM" id="SSF55729">
    <property type="entry name" value="Acyl-CoA N-acyltransferases (Nat)"/>
    <property type="match status" value="1"/>
</dbReference>
<dbReference type="InterPro" id="IPR032672">
    <property type="entry name" value="TmcA/NAT10/Kre33"/>
</dbReference>
<dbReference type="InterPro" id="IPR000182">
    <property type="entry name" value="GNAT_dom"/>
</dbReference>
<dbReference type="InterPro" id="IPR007807">
    <property type="entry name" value="TcmA/NAT10_helicase"/>
</dbReference>
<keyword evidence="5" id="KW-0012">Acyltransferase</keyword>
<dbReference type="SUPFAM" id="SSF52540">
    <property type="entry name" value="P-loop containing nucleoside triphosphate hydrolases"/>
    <property type="match status" value="1"/>
</dbReference>
<dbReference type="PROSITE" id="PS51186">
    <property type="entry name" value="GNAT"/>
    <property type="match status" value="1"/>
</dbReference>
<dbReference type="GO" id="GO:0005524">
    <property type="term" value="F:ATP binding"/>
    <property type="evidence" value="ECO:0007669"/>
    <property type="project" value="UniProtKB-KW"/>
</dbReference>
<evidence type="ECO:0000259" key="6">
    <source>
        <dbReference type="PROSITE" id="PS51186"/>
    </source>
</evidence>
<dbReference type="GO" id="GO:0000049">
    <property type="term" value="F:tRNA binding"/>
    <property type="evidence" value="ECO:0007669"/>
    <property type="project" value="TreeGrafter"/>
</dbReference>
<dbReference type="PANTHER" id="PTHR10925">
    <property type="entry name" value="N-ACETYLTRANSFERASE 10"/>
    <property type="match status" value="1"/>
</dbReference>
<dbReference type="Gene3D" id="3.40.630.30">
    <property type="match status" value="1"/>
</dbReference>
<dbReference type="RefSeq" id="WP_301774007.1">
    <property type="nucleotide sequence ID" value="NZ_JAGGJB010000002.1"/>
</dbReference>
<dbReference type="GO" id="GO:0008033">
    <property type="term" value="P:tRNA processing"/>
    <property type="evidence" value="ECO:0007669"/>
    <property type="project" value="UniProtKB-KW"/>
</dbReference>
<dbReference type="CDD" id="cd04301">
    <property type="entry name" value="NAT_SF"/>
    <property type="match status" value="1"/>
</dbReference>
<organism evidence="7 8">
    <name type="scientific">Pseudidiomarina terrestris</name>
    <dbReference type="NCBI Taxonomy" id="2820060"/>
    <lineage>
        <taxon>Bacteria</taxon>
        <taxon>Pseudomonadati</taxon>
        <taxon>Pseudomonadota</taxon>
        <taxon>Gammaproteobacteria</taxon>
        <taxon>Alteromonadales</taxon>
        <taxon>Idiomarinaceae</taxon>
        <taxon>Pseudidiomarina</taxon>
    </lineage>
</organism>